<feature type="region of interest" description="Disordered" evidence="1">
    <location>
        <begin position="1"/>
        <end position="26"/>
    </location>
</feature>
<evidence type="ECO:0000313" key="3">
    <source>
        <dbReference type="EMBL" id="NMJ43801.1"/>
    </source>
</evidence>
<feature type="transmembrane region" description="Helical" evidence="2">
    <location>
        <begin position="101"/>
        <end position="124"/>
    </location>
</feature>
<reference evidence="3 4" key="1">
    <citation type="submission" date="2020-03" db="EMBL/GenBank/DDBJ databases">
        <authorList>
            <person name="Sun Q."/>
        </authorList>
    </citation>
    <scope>NUCLEOTIDE SEQUENCE [LARGE SCALE GENOMIC DNA]</scope>
    <source>
        <strain evidence="3 4">JC162</strain>
    </source>
</reference>
<dbReference type="AlphaFoldDB" id="A0A848EHB3"/>
<evidence type="ECO:0000313" key="4">
    <source>
        <dbReference type="Proteomes" id="UP000548582"/>
    </source>
</evidence>
<dbReference type="Proteomes" id="UP000548582">
    <property type="component" value="Unassembled WGS sequence"/>
</dbReference>
<keyword evidence="2" id="KW-1133">Transmembrane helix</keyword>
<name>A0A848EHB3_9PROT</name>
<protein>
    <submittedName>
        <fullName evidence="3">Uncharacterized protein</fullName>
    </submittedName>
</protein>
<keyword evidence="4" id="KW-1185">Reference proteome</keyword>
<dbReference type="EMBL" id="JABBKX010000009">
    <property type="protein sequence ID" value="NMJ43801.1"/>
    <property type="molecule type" value="Genomic_DNA"/>
</dbReference>
<dbReference type="RefSeq" id="WP_170055990.1">
    <property type="nucleotide sequence ID" value="NZ_JABBKX010000009.1"/>
</dbReference>
<proteinExistence type="predicted"/>
<gene>
    <name evidence="3" type="ORF">GWK16_21315</name>
</gene>
<sequence length="161" mass="17185">MAQQRPRIDTWPLLPRRLPDGATRAPDEPARAAVTAAVAIAAVLLLLRTLPDPALAREFAVLVANVGFKGSFAITVALMVMLFSGALVSPMPLHPVLRRTALAAFDHGVHLGLVLTVAGLLAVIVLHGGVSRLAVGFTCQALMLMGCYRARGWFARRTETQ</sequence>
<keyword evidence="2" id="KW-0472">Membrane</keyword>
<comment type="caution">
    <text evidence="3">The sequence shown here is derived from an EMBL/GenBank/DDBJ whole genome shotgun (WGS) entry which is preliminary data.</text>
</comment>
<organism evidence="3 4">
    <name type="scientific">Neoroseomonas marina</name>
    <dbReference type="NCBI Taxonomy" id="1232220"/>
    <lineage>
        <taxon>Bacteria</taxon>
        <taxon>Pseudomonadati</taxon>
        <taxon>Pseudomonadota</taxon>
        <taxon>Alphaproteobacteria</taxon>
        <taxon>Acetobacterales</taxon>
        <taxon>Acetobacteraceae</taxon>
        <taxon>Neoroseomonas</taxon>
    </lineage>
</organism>
<keyword evidence="2" id="KW-0812">Transmembrane</keyword>
<accession>A0A848EHB3</accession>
<feature type="transmembrane region" description="Helical" evidence="2">
    <location>
        <begin position="70"/>
        <end position="89"/>
    </location>
</feature>
<evidence type="ECO:0000256" key="2">
    <source>
        <dbReference type="SAM" id="Phobius"/>
    </source>
</evidence>
<evidence type="ECO:0000256" key="1">
    <source>
        <dbReference type="SAM" id="MobiDB-lite"/>
    </source>
</evidence>